<dbReference type="SUPFAM" id="SSF53335">
    <property type="entry name" value="S-adenosyl-L-methionine-dependent methyltransferases"/>
    <property type="match status" value="1"/>
</dbReference>
<name>A0A1Y2DIC4_9PEZI</name>
<reference evidence="3 4" key="1">
    <citation type="submission" date="2016-07" db="EMBL/GenBank/DDBJ databases">
        <title>Pervasive Adenine N6-methylation of Active Genes in Fungi.</title>
        <authorList>
            <consortium name="DOE Joint Genome Institute"/>
            <person name="Mondo S.J."/>
            <person name="Dannebaum R.O."/>
            <person name="Kuo R.C."/>
            <person name="Labutti K."/>
            <person name="Haridas S."/>
            <person name="Kuo A."/>
            <person name="Salamov A."/>
            <person name="Ahrendt S.R."/>
            <person name="Lipzen A."/>
            <person name="Sullivan W."/>
            <person name="Andreopoulos W.B."/>
            <person name="Clum A."/>
            <person name="Lindquist E."/>
            <person name="Daum C."/>
            <person name="Ramamoorthy G.K."/>
            <person name="Gryganskyi A."/>
            <person name="Culley D."/>
            <person name="Magnuson J.K."/>
            <person name="James T.Y."/>
            <person name="O'Malley M.A."/>
            <person name="Stajich J.E."/>
            <person name="Spatafora J.W."/>
            <person name="Visel A."/>
            <person name="Grigoriev I.V."/>
        </authorList>
    </citation>
    <scope>NUCLEOTIDE SEQUENCE [LARGE SCALE GENOMIC DNA]</scope>
    <source>
        <strain evidence="3 4">CBS 129021</strain>
    </source>
</reference>
<proteinExistence type="inferred from homology"/>
<dbReference type="GO" id="GO:0032259">
    <property type="term" value="P:methylation"/>
    <property type="evidence" value="ECO:0007669"/>
    <property type="project" value="UniProtKB-KW"/>
</dbReference>
<feature type="compositionally biased region" description="Acidic residues" evidence="2">
    <location>
        <begin position="11"/>
        <end position="21"/>
    </location>
</feature>
<gene>
    <name evidence="3" type="ORF">BCR38DRAFT_71707</name>
</gene>
<accession>A0A1Y2DIC4</accession>
<evidence type="ECO:0000256" key="1">
    <source>
        <dbReference type="ARBA" id="ARBA00038158"/>
    </source>
</evidence>
<dbReference type="EMBL" id="MCFJ01000015">
    <property type="protein sequence ID" value="ORY58896.1"/>
    <property type="molecule type" value="Genomic_DNA"/>
</dbReference>
<dbReference type="Pfam" id="PF13489">
    <property type="entry name" value="Methyltransf_23"/>
    <property type="match status" value="1"/>
</dbReference>
<evidence type="ECO:0000256" key="2">
    <source>
        <dbReference type="SAM" id="MobiDB-lite"/>
    </source>
</evidence>
<evidence type="ECO:0000313" key="4">
    <source>
        <dbReference type="Proteomes" id="UP000193689"/>
    </source>
</evidence>
<dbReference type="GO" id="GO:0008168">
    <property type="term" value="F:methyltransferase activity"/>
    <property type="evidence" value="ECO:0007669"/>
    <property type="project" value="UniProtKB-KW"/>
</dbReference>
<dbReference type="Proteomes" id="UP000193689">
    <property type="component" value="Unassembled WGS sequence"/>
</dbReference>
<comment type="similarity">
    <text evidence="1">Belongs to the methyltransferase superfamily. LaeA methyltransferase family.</text>
</comment>
<dbReference type="Gene3D" id="3.40.50.150">
    <property type="entry name" value="Vaccinia Virus protein VP39"/>
    <property type="match status" value="1"/>
</dbReference>
<dbReference type="OrthoDB" id="2013972at2759"/>
<dbReference type="GeneID" id="63781794"/>
<dbReference type="AlphaFoldDB" id="A0A1Y2DIC4"/>
<dbReference type="InterPro" id="IPR029063">
    <property type="entry name" value="SAM-dependent_MTases_sf"/>
</dbReference>
<dbReference type="PANTHER" id="PTHR43591">
    <property type="entry name" value="METHYLTRANSFERASE"/>
    <property type="match status" value="1"/>
</dbReference>
<feature type="region of interest" description="Disordered" evidence="2">
    <location>
        <begin position="1"/>
        <end position="24"/>
    </location>
</feature>
<keyword evidence="4" id="KW-1185">Reference proteome</keyword>
<protein>
    <submittedName>
        <fullName evidence="3">S-adenosyl-L-methionine-dependent methyltransferase</fullName>
    </submittedName>
</protein>
<keyword evidence="3" id="KW-0489">Methyltransferase</keyword>
<organism evidence="3 4">
    <name type="scientific">Pseudomassariella vexata</name>
    <dbReference type="NCBI Taxonomy" id="1141098"/>
    <lineage>
        <taxon>Eukaryota</taxon>
        <taxon>Fungi</taxon>
        <taxon>Dikarya</taxon>
        <taxon>Ascomycota</taxon>
        <taxon>Pezizomycotina</taxon>
        <taxon>Sordariomycetes</taxon>
        <taxon>Xylariomycetidae</taxon>
        <taxon>Amphisphaeriales</taxon>
        <taxon>Pseudomassariaceae</taxon>
        <taxon>Pseudomassariella</taxon>
    </lineage>
</organism>
<dbReference type="InParanoid" id="A0A1Y2DIC4"/>
<dbReference type="STRING" id="1141098.A0A1Y2DIC4"/>
<comment type="caution">
    <text evidence="3">The sequence shown here is derived from an EMBL/GenBank/DDBJ whole genome shotgun (WGS) entry which is preliminary data.</text>
</comment>
<dbReference type="CDD" id="cd02440">
    <property type="entry name" value="AdoMet_MTases"/>
    <property type="match status" value="1"/>
</dbReference>
<dbReference type="PANTHER" id="PTHR43591:SF102">
    <property type="entry name" value="S-ADENOSYL-L-METHIONINE-DEPENDENT METHYLTRANSFERASE"/>
    <property type="match status" value="1"/>
</dbReference>
<evidence type="ECO:0000313" key="3">
    <source>
        <dbReference type="EMBL" id="ORY58896.1"/>
    </source>
</evidence>
<dbReference type="RefSeq" id="XP_040711708.1">
    <property type="nucleotide sequence ID" value="XM_040865582.1"/>
</dbReference>
<sequence length="329" mass="37183">MAHHGGSDPDGGQDEDMEGGDEGFRPDSAVDIAISYGTGSVDPAVYEFIEENGRTYHSYKAGRYLLPNDEREYEREALEHQLFLLAMDNEYYFSPVGELHNVLDVGTGTGLWAIEMAELHPSAHVIGTDLSPIQPDFVPVNCHFEIDDAEDQWVYPQKFDLIHFRSCAYNFLHPQSVIHSAADALSLNGWVEVQDYMFPLRCDDGSWDGTALQRWSHLISQSLLRAGRPFYSEHWGAMFRAAGLVDVREERFFWPLNAWPKGEENKDIGRICTINTQESLESVGMAILTRYGGMPLDEVMRLTEEAKCVVSDIRCHVYLPVTVVMGRRA</sequence>
<keyword evidence="3" id="KW-0808">Transferase</keyword>